<dbReference type="InterPro" id="IPR000671">
    <property type="entry name" value="Peptidase_A31"/>
</dbReference>
<evidence type="ECO:0000313" key="1">
    <source>
        <dbReference type="EMBL" id="RDB54911.1"/>
    </source>
</evidence>
<protein>
    <submittedName>
        <fullName evidence="1">Uncharacterized protein</fullName>
    </submittedName>
</protein>
<dbReference type="AlphaFoldDB" id="A0A369L4R8"/>
<dbReference type="GO" id="GO:0008047">
    <property type="term" value="F:enzyme activator activity"/>
    <property type="evidence" value="ECO:0007669"/>
    <property type="project" value="InterPro"/>
</dbReference>
<accession>A0A369L4R8</accession>
<dbReference type="SUPFAM" id="SSF53163">
    <property type="entry name" value="HybD-like"/>
    <property type="match status" value="1"/>
</dbReference>
<name>A0A369L4R8_9ACTN</name>
<proteinExistence type="predicted"/>
<dbReference type="InterPro" id="IPR023430">
    <property type="entry name" value="Pept_HybD-like_dom_sf"/>
</dbReference>
<organism evidence="1 2">
    <name type="scientific">Slackia isoflavoniconvertens</name>
    <dbReference type="NCBI Taxonomy" id="572010"/>
    <lineage>
        <taxon>Bacteria</taxon>
        <taxon>Bacillati</taxon>
        <taxon>Actinomycetota</taxon>
        <taxon>Coriobacteriia</taxon>
        <taxon>Eggerthellales</taxon>
        <taxon>Eggerthellaceae</taxon>
        <taxon>Slackia</taxon>
    </lineage>
</organism>
<dbReference type="Proteomes" id="UP000253975">
    <property type="component" value="Unassembled WGS sequence"/>
</dbReference>
<comment type="caution">
    <text evidence="1">The sequence shown here is derived from an EMBL/GenBank/DDBJ whole genome shotgun (WGS) entry which is preliminary data.</text>
</comment>
<dbReference type="Gene3D" id="3.40.50.1450">
    <property type="entry name" value="HybD-like"/>
    <property type="match status" value="1"/>
</dbReference>
<dbReference type="Pfam" id="PF01750">
    <property type="entry name" value="HycI"/>
    <property type="match status" value="1"/>
</dbReference>
<dbReference type="GO" id="GO:0008233">
    <property type="term" value="F:peptidase activity"/>
    <property type="evidence" value="ECO:0007669"/>
    <property type="project" value="InterPro"/>
</dbReference>
<reference evidence="1 2" key="1">
    <citation type="journal article" date="2018" name="Elife">
        <title>Discovery and characterization of a prevalent human gut bacterial enzyme sufficient for the inactivation of a family of plant toxins.</title>
        <authorList>
            <person name="Koppel N."/>
            <person name="Bisanz J.E."/>
            <person name="Pandelia M.E."/>
            <person name="Turnbaugh P.J."/>
            <person name="Balskus E.P."/>
        </authorList>
    </citation>
    <scope>NUCLEOTIDE SEQUENCE [LARGE SCALE GENOMIC DNA]</scope>
    <source>
        <strain evidence="1 2">OB21 GAM31</strain>
    </source>
</reference>
<evidence type="ECO:0000313" key="2">
    <source>
        <dbReference type="Proteomes" id="UP000253975"/>
    </source>
</evidence>
<sequence length="102" mass="11445">MTVRVEADVATNMLFTTHSLPISFLLKELKSCCGSVVFLGIQLTQLEFMSPLTPAMHEAVEKIYGMLKAGSNFTREGFVKNGAWYPKMDGGWYGSERLRHAR</sequence>
<gene>
    <name evidence="1" type="ORF">C1881_09965</name>
</gene>
<dbReference type="EMBL" id="PPTO01000024">
    <property type="protein sequence ID" value="RDB54911.1"/>
    <property type="molecule type" value="Genomic_DNA"/>
</dbReference>